<sequence length="43" mass="4867">MTIFLISAIFKHRASYKMHVLSLYPVDSCSAERACYVSVLISD</sequence>
<accession>A0A8S5PZR2</accession>
<name>A0A8S5PZR2_9CAUD</name>
<reference evidence="1" key="1">
    <citation type="journal article" date="2021" name="Proc. Natl. Acad. Sci. U.S.A.">
        <title>A Catalog of Tens of Thousands of Viruses from Human Metagenomes Reveals Hidden Associations with Chronic Diseases.</title>
        <authorList>
            <person name="Tisza M.J."/>
            <person name="Buck C.B."/>
        </authorList>
    </citation>
    <scope>NUCLEOTIDE SEQUENCE</scope>
    <source>
        <strain evidence="1">CtBtT5</strain>
    </source>
</reference>
<evidence type="ECO:0000313" key="1">
    <source>
        <dbReference type="EMBL" id="DAE12011.1"/>
    </source>
</evidence>
<dbReference type="EMBL" id="BK015540">
    <property type="protein sequence ID" value="DAE12011.1"/>
    <property type="molecule type" value="Genomic_DNA"/>
</dbReference>
<proteinExistence type="predicted"/>
<protein>
    <submittedName>
        <fullName evidence="1">Uncharacterized protein</fullName>
    </submittedName>
</protein>
<organism evidence="1">
    <name type="scientific">Myoviridae sp. ctBtT5</name>
    <dbReference type="NCBI Taxonomy" id="2825048"/>
    <lineage>
        <taxon>Viruses</taxon>
        <taxon>Duplodnaviria</taxon>
        <taxon>Heunggongvirae</taxon>
        <taxon>Uroviricota</taxon>
        <taxon>Caudoviricetes</taxon>
    </lineage>
</organism>